<dbReference type="Proteomes" id="UP000295518">
    <property type="component" value="Unassembled WGS sequence"/>
</dbReference>
<dbReference type="RefSeq" id="WP_208107015.1">
    <property type="nucleotide sequence ID" value="NZ_SNWN01000008.1"/>
</dbReference>
<evidence type="ECO:0000313" key="1">
    <source>
        <dbReference type="EMBL" id="TDO21227.1"/>
    </source>
</evidence>
<organism evidence="1 2">
    <name type="scientific">Mycoplasma testudineum</name>
    <dbReference type="NCBI Taxonomy" id="244584"/>
    <lineage>
        <taxon>Bacteria</taxon>
        <taxon>Bacillati</taxon>
        <taxon>Mycoplasmatota</taxon>
        <taxon>Mollicutes</taxon>
        <taxon>Mycoplasmataceae</taxon>
        <taxon>Mycoplasma</taxon>
    </lineage>
</organism>
<evidence type="ECO:0000313" key="2">
    <source>
        <dbReference type="Proteomes" id="UP000295518"/>
    </source>
</evidence>
<protein>
    <submittedName>
        <fullName evidence="1">Uncharacterized protein</fullName>
    </submittedName>
</protein>
<reference evidence="1 2" key="1">
    <citation type="submission" date="2019-03" db="EMBL/GenBank/DDBJ databases">
        <title>Genomic Encyclopedia of Archaeal and Bacterial Type Strains, Phase II (KMG-II): from individual species to whole genera.</title>
        <authorList>
            <person name="Goeker M."/>
        </authorList>
    </citation>
    <scope>NUCLEOTIDE SEQUENCE [LARGE SCALE GENOMIC DNA]</scope>
    <source>
        <strain evidence="1 2">ATCC 700618</strain>
    </source>
</reference>
<comment type="caution">
    <text evidence="1">The sequence shown here is derived from an EMBL/GenBank/DDBJ whole genome shotgun (WGS) entry which is preliminary data.</text>
</comment>
<accession>A0A4R6IHC1</accession>
<keyword evidence="2" id="KW-1185">Reference proteome</keyword>
<gene>
    <name evidence="1" type="ORF">EI74_0069</name>
</gene>
<dbReference type="AlphaFoldDB" id="A0A4R6IHC1"/>
<name>A0A4R6IHC1_9MOLU</name>
<proteinExistence type="predicted"/>
<feature type="non-terminal residue" evidence="1">
    <location>
        <position position="1"/>
    </location>
</feature>
<dbReference type="EMBL" id="SNWN01000008">
    <property type="protein sequence ID" value="TDO21227.1"/>
    <property type="molecule type" value="Genomic_DNA"/>
</dbReference>
<sequence length="118" mass="13802">NEFFTDNFIILSAMPENDIVIDVKADLTKGDLIIRQLSSVTNQDKSINWLETVNLIESRWKEGDYPYYQPYVKYNWYEMKTKITVINKSSIGIKDINSLNVKEHNLRDFSTLIEDFSG</sequence>